<keyword evidence="3" id="KW-1185">Reference proteome</keyword>
<gene>
    <name evidence="2" type="ORF">AB6A40_000228</name>
</gene>
<dbReference type="Proteomes" id="UP001608902">
    <property type="component" value="Unassembled WGS sequence"/>
</dbReference>
<feature type="region of interest" description="Disordered" evidence="1">
    <location>
        <begin position="47"/>
        <end position="68"/>
    </location>
</feature>
<sequence>MKLDVQLSSDGHFAVSIDGWRIGRIRRIFRRWVECWEGHLNNLRSSPTKQHQRLVTRSPVNDHRSQQRSRTIEKSLVLHCVCDVTKRSTHIQGSEKKKKETFVSIEQNPPPGRLVRFIRPQKSYRVHGVAAATQNFVTYQPTSDIGRLIQTSFSSPLEYSSRRSEVDQIYFGTCICGDVYLEPTVRPENLSAHKYHREHCYHVHLYHHHHNDHHSDDSGKHHEQLQSSSSEQKKSTQLKVLIHEDITFGCILI</sequence>
<feature type="region of interest" description="Disordered" evidence="1">
    <location>
        <begin position="211"/>
        <end position="234"/>
    </location>
</feature>
<accession>A0ABD6E823</accession>
<name>A0ABD6E823_9BILA</name>
<evidence type="ECO:0000313" key="2">
    <source>
        <dbReference type="EMBL" id="MFH4973519.1"/>
    </source>
</evidence>
<evidence type="ECO:0000256" key="1">
    <source>
        <dbReference type="SAM" id="MobiDB-lite"/>
    </source>
</evidence>
<protein>
    <submittedName>
        <fullName evidence="2">Uncharacterized protein</fullName>
    </submittedName>
</protein>
<evidence type="ECO:0000313" key="3">
    <source>
        <dbReference type="Proteomes" id="UP001608902"/>
    </source>
</evidence>
<comment type="caution">
    <text evidence="2">The sequence shown here is derived from an EMBL/GenBank/DDBJ whole genome shotgun (WGS) entry which is preliminary data.</text>
</comment>
<feature type="compositionally biased region" description="Polar residues" evidence="1">
    <location>
        <begin position="47"/>
        <end position="59"/>
    </location>
</feature>
<feature type="compositionally biased region" description="Basic and acidic residues" evidence="1">
    <location>
        <begin position="213"/>
        <end position="224"/>
    </location>
</feature>
<dbReference type="EMBL" id="JBGFUD010000056">
    <property type="protein sequence ID" value="MFH4973519.1"/>
    <property type="molecule type" value="Genomic_DNA"/>
</dbReference>
<reference evidence="2 3" key="1">
    <citation type="submission" date="2024-08" db="EMBL/GenBank/DDBJ databases">
        <title>Gnathostoma spinigerum genome.</title>
        <authorList>
            <person name="Gonzalez-Bertolin B."/>
            <person name="Monzon S."/>
            <person name="Zaballos A."/>
            <person name="Jimenez P."/>
            <person name="Dekumyoy P."/>
            <person name="Varona S."/>
            <person name="Cuesta I."/>
            <person name="Sumanam S."/>
            <person name="Adisakwattana P."/>
            <person name="Gasser R.B."/>
            <person name="Hernandez-Gonzalez A."/>
            <person name="Young N.D."/>
            <person name="Perteguer M.J."/>
        </authorList>
    </citation>
    <scope>NUCLEOTIDE SEQUENCE [LARGE SCALE GENOMIC DNA]</scope>
    <source>
        <strain evidence="2">AL3</strain>
        <tissue evidence="2">Liver</tissue>
    </source>
</reference>
<proteinExistence type="predicted"/>
<organism evidence="2 3">
    <name type="scientific">Gnathostoma spinigerum</name>
    <dbReference type="NCBI Taxonomy" id="75299"/>
    <lineage>
        <taxon>Eukaryota</taxon>
        <taxon>Metazoa</taxon>
        <taxon>Ecdysozoa</taxon>
        <taxon>Nematoda</taxon>
        <taxon>Chromadorea</taxon>
        <taxon>Rhabditida</taxon>
        <taxon>Spirurina</taxon>
        <taxon>Gnathostomatomorpha</taxon>
        <taxon>Gnathostomatoidea</taxon>
        <taxon>Gnathostomatidae</taxon>
        <taxon>Gnathostoma</taxon>
    </lineage>
</organism>
<dbReference type="AlphaFoldDB" id="A0ABD6E823"/>
<feature type="compositionally biased region" description="Low complexity" evidence="1">
    <location>
        <begin position="225"/>
        <end position="234"/>
    </location>
</feature>